<feature type="compositionally biased region" description="Basic and acidic residues" evidence="1">
    <location>
        <begin position="137"/>
        <end position="151"/>
    </location>
</feature>
<feature type="region of interest" description="Disordered" evidence="1">
    <location>
        <begin position="114"/>
        <end position="173"/>
    </location>
</feature>
<comment type="caution">
    <text evidence="3">The sequence shown here is derived from an EMBL/GenBank/DDBJ whole genome shotgun (WGS) entry which is preliminary data.</text>
</comment>
<evidence type="ECO:0000313" key="3">
    <source>
        <dbReference type="EMBL" id="KZL86831.1"/>
    </source>
</evidence>
<feature type="non-terminal residue" evidence="3">
    <location>
        <position position="1"/>
    </location>
</feature>
<evidence type="ECO:0000256" key="2">
    <source>
        <dbReference type="SAM" id="Phobius"/>
    </source>
</evidence>
<name>A0A162P8S7_COLIC</name>
<dbReference type="Proteomes" id="UP000076584">
    <property type="component" value="Unassembled WGS sequence"/>
</dbReference>
<dbReference type="AlphaFoldDB" id="A0A162P8S7"/>
<evidence type="ECO:0000313" key="4">
    <source>
        <dbReference type="Proteomes" id="UP000076584"/>
    </source>
</evidence>
<organism evidence="3 4">
    <name type="scientific">Colletotrichum incanum</name>
    <name type="common">Soybean anthracnose fungus</name>
    <dbReference type="NCBI Taxonomy" id="1573173"/>
    <lineage>
        <taxon>Eukaryota</taxon>
        <taxon>Fungi</taxon>
        <taxon>Dikarya</taxon>
        <taxon>Ascomycota</taxon>
        <taxon>Pezizomycotina</taxon>
        <taxon>Sordariomycetes</taxon>
        <taxon>Hypocreomycetidae</taxon>
        <taxon>Glomerellales</taxon>
        <taxon>Glomerellaceae</taxon>
        <taxon>Colletotrichum</taxon>
        <taxon>Colletotrichum spaethianum species complex</taxon>
    </lineage>
</organism>
<keyword evidence="4" id="KW-1185">Reference proteome</keyword>
<feature type="region of interest" description="Disordered" evidence="1">
    <location>
        <begin position="35"/>
        <end position="83"/>
    </location>
</feature>
<accession>A0A162P8S7</accession>
<reference evidence="3 4" key="1">
    <citation type="submission" date="2015-06" db="EMBL/GenBank/DDBJ databases">
        <title>Survival trade-offs in plant roots during colonization by closely related pathogenic and mutualistic fungi.</title>
        <authorList>
            <person name="Hacquard S."/>
            <person name="Kracher B."/>
            <person name="Hiruma K."/>
            <person name="Weinman A."/>
            <person name="Muench P."/>
            <person name="Garrido Oter R."/>
            <person name="Ver Loren van Themaat E."/>
            <person name="Dallerey J.-F."/>
            <person name="Damm U."/>
            <person name="Henrissat B."/>
            <person name="Lespinet O."/>
            <person name="Thon M."/>
            <person name="Kemen E."/>
            <person name="McHardy A.C."/>
            <person name="Schulze-Lefert P."/>
            <person name="O'Connell R.J."/>
        </authorList>
    </citation>
    <scope>NUCLEOTIDE SEQUENCE [LARGE SCALE GENOMIC DNA]</scope>
    <source>
        <strain evidence="3 4">MAFF 238704</strain>
    </source>
</reference>
<keyword evidence="2" id="KW-0812">Transmembrane</keyword>
<proteinExistence type="predicted"/>
<protein>
    <submittedName>
        <fullName evidence="3">Fad binding domain protein</fullName>
    </submittedName>
</protein>
<keyword evidence="2" id="KW-0472">Membrane</keyword>
<dbReference type="EMBL" id="LFIW01000366">
    <property type="protein sequence ID" value="KZL86831.1"/>
    <property type="molecule type" value="Genomic_DNA"/>
</dbReference>
<feature type="transmembrane region" description="Helical" evidence="2">
    <location>
        <begin position="87"/>
        <end position="106"/>
    </location>
</feature>
<gene>
    <name evidence="3" type="ORF">CI238_08414</name>
</gene>
<evidence type="ECO:0000256" key="1">
    <source>
        <dbReference type="SAM" id="MobiDB-lite"/>
    </source>
</evidence>
<sequence length="173" mass="18380">LVFHPTNLRTPPNHSRTAVIMSSIRALRLQSAMRASTVRPMQRTARRAYAAKEPARDTPSYHGGDQPPPAGSNEKAPTSPDQLSNKGTMYLVAGVAVTVGAFFAFLTGSPDRAAGVAENSTRGGNRSALAGYGSKPSGERHLEETTGRDPQRQTGLAGLKSEQTDPNQAKARN</sequence>
<keyword evidence="2" id="KW-1133">Transmembrane helix</keyword>